<dbReference type="Proteomes" id="UP000290435">
    <property type="component" value="Segment"/>
</dbReference>
<evidence type="ECO:0000259" key="14">
    <source>
        <dbReference type="PROSITE" id="PS51192"/>
    </source>
</evidence>
<dbReference type="Gene3D" id="3.30.70.270">
    <property type="match status" value="1"/>
</dbReference>
<dbReference type="PANTHER" id="PTHR18934">
    <property type="entry name" value="ATP-DEPENDENT RNA HELICASE"/>
    <property type="match status" value="1"/>
</dbReference>
<keyword evidence="12" id="KW-0472">Membrane</keyword>
<keyword evidence="11" id="KW-0693">Viral RNA replication</keyword>
<evidence type="ECO:0000256" key="3">
    <source>
        <dbReference type="ARBA" id="ARBA00022484"/>
    </source>
</evidence>
<keyword evidence="12" id="KW-1133">Transmembrane helix</keyword>
<dbReference type="InterPro" id="IPR027417">
    <property type="entry name" value="P-loop_NTPase"/>
</dbReference>
<organism evidence="15 16">
    <name type="scientific">Sodiomyces alkalinus fusarivirus 1</name>
    <dbReference type="NCBI Taxonomy" id="1917080"/>
    <lineage>
        <taxon>Viruses</taxon>
        <taxon>Riboviria</taxon>
        <taxon>Orthornavirae</taxon>
        <taxon>Pisuviricota</taxon>
        <taxon>Duplopiviricetes</taxon>
        <taxon>Durnavirales</taxon>
        <taxon>Fusariviridae</taxon>
    </lineage>
</organism>
<name>A0A2D0W2B7_9VIRU</name>
<evidence type="ECO:0000256" key="12">
    <source>
        <dbReference type="SAM" id="Phobius"/>
    </source>
</evidence>
<proteinExistence type="predicted"/>
<dbReference type="SUPFAM" id="SSF56672">
    <property type="entry name" value="DNA/RNA polymerases"/>
    <property type="match status" value="1"/>
</dbReference>
<dbReference type="SUPFAM" id="SSF52540">
    <property type="entry name" value="P-loop containing nucleoside triphosphate hydrolases"/>
    <property type="match status" value="1"/>
</dbReference>
<keyword evidence="6" id="KW-0547">Nucleotide-binding</keyword>
<evidence type="ECO:0000256" key="2">
    <source>
        <dbReference type="ARBA" id="ARBA00004340"/>
    </source>
</evidence>
<dbReference type="KEGG" id="vg:41700747"/>
<evidence type="ECO:0000256" key="4">
    <source>
        <dbReference type="ARBA" id="ARBA00022679"/>
    </source>
</evidence>
<dbReference type="InterPro" id="IPR001205">
    <property type="entry name" value="RNA-dir_pol_C"/>
</dbReference>
<evidence type="ECO:0000259" key="13">
    <source>
        <dbReference type="PROSITE" id="PS50507"/>
    </source>
</evidence>
<dbReference type="EMBL" id="KT983618">
    <property type="protein sequence ID" value="APC23179.1"/>
    <property type="molecule type" value="Genomic_RNA"/>
</dbReference>
<keyword evidence="8" id="KW-0347">Helicase</keyword>
<dbReference type="GO" id="GO:0003968">
    <property type="term" value="F:RNA-directed RNA polymerase activity"/>
    <property type="evidence" value="ECO:0007669"/>
    <property type="project" value="UniProtKB-KW"/>
</dbReference>
<keyword evidence="3 15" id="KW-0696">RNA-directed RNA polymerase</keyword>
<dbReference type="Pfam" id="PF00270">
    <property type="entry name" value="DEAD"/>
    <property type="match status" value="1"/>
</dbReference>
<dbReference type="GO" id="GO:0043657">
    <property type="term" value="C:host cell"/>
    <property type="evidence" value="ECO:0007669"/>
    <property type="project" value="UniProtKB-SubCell"/>
</dbReference>
<dbReference type="SMART" id="SM00490">
    <property type="entry name" value="HELICc"/>
    <property type="match status" value="1"/>
</dbReference>
<evidence type="ECO:0000256" key="7">
    <source>
        <dbReference type="ARBA" id="ARBA00022801"/>
    </source>
</evidence>
<dbReference type="InterPro" id="IPR014001">
    <property type="entry name" value="Helicase_ATP-bd"/>
</dbReference>
<keyword evidence="5" id="KW-0548">Nucleotidyltransferase</keyword>
<dbReference type="GO" id="GO:0016787">
    <property type="term" value="F:hydrolase activity"/>
    <property type="evidence" value="ECO:0007669"/>
    <property type="project" value="UniProtKB-KW"/>
</dbReference>
<feature type="transmembrane region" description="Helical" evidence="12">
    <location>
        <begin position="202"/>
        <end position="235"/>
    </location>
</feature>
<accession>A0A2D0W2B7</accession>
<dbReference type="GO" id="GO:0005524">
    <property type="term" value="F:ATP binding"/>
    <property type="evidence" value="ECO:0007669"/>
    <property type="project" value="UniProtKB-KW"/>
</dbReference>
<dbReference type="RefSeq" id="YP_009551681.1">
    <property type="nucleotide sequence ID" value="NC_040529.1"/>
</dbReference>
<dbReference type="InterPro" id="IPR011545">
    <property type="entry name" value="DEAD/DEAH_box_helicase_dom"/>
</dbReference>
<keyword evidence="10" id="KW-0946">Virion</keyword>
<keyword evidence="7" id="KW-0378">Hydrolase</keyword>
<dbReference type="GO" id="GO:0004386">
    <property type="term" value="F:helicase activity"/>
    <property type="evidence" value="ECO:0007669"/>
    <property type="project" value="UniProtKB-KW"/>
</dbReference>
<dbReference type="GO" id="GO:0044423">
    <property type="term" value="C:virion component"/>
    <property type="evidence" value="ECO:0007669"/>
    <property type="project" value="UniProtKB-KW"/>
</dbReference>
<evidence type="ECO:0000313" key="15">
    <source>
        <dbReference type="EMBL" id="APC23179.1"/>
    </source>
</evidence>
<dbReference type="PANTHER" id="PTHR18934:SF91">
    <property type="entry name" value="PRE-MRNA-SPLICING FACTOR ATP-DEPENDENT RNA HELICASE PRP16"/>
    <property type="match status" value="1"/>
</dbReference>
<evidence type="ECO:0000313" key="16">
    <source>
        <dbReference type="Proteomes" id="UP000290435"/>
    </source>
</evidence>
<evidence type="ECO:0000256" key="8">
    <source>
        <dbReference type="ARBA" id="ARBA00022806"/>
    </source>
</evidence>
<dbReference type="GO" id="GO:0003723">
    <property type="term" value="F:RNA binding"/>
    <property type="evidence" value="ECO:0007669"/>
    <property type="project" value="InterPro"/>
</dbReference>
<dbReference type="Pfam" id="PF00271">
    <property type="entry name" value="Helicase_C"/>
    <property type="match status" value="1"/>
</dbReference>
<sequence length="1527" mass="172143">MMIFSDHGFLTFILFVLDVLSRFLVLLSGLLVALFVILCVLGLPLIAAGIIIFASGFMQWALLFWFWCPVICVIAAVMVLTARHWVSREVALIHQFGPDQALWVDQGSFWHLRPVASFVVAAIDTSLSPLDSDFILSSVRKVTGTPTSLNHYQAASLLWSWFVLAAQKAVTYSPTFWALCYSYLAFMIAGIAGRYVKFVWKVLQWTFAFSVFVLFASPAGFWGTMASVVFVAEVVRKVLSFPILRRLKLEVTILTAYLLAVHLEYKFVGRKWFDEHGFKVRVGRKFQNTFSEVASKIAIVVSDLGLPSYILGPRKSSYSTADVQETLELMKELGWPINTSLADPSRTGSTGKYVEWLLGGTDWEQGLHNRTMYLDRLLDPLRLKAVEWKRTEEYRSVRNELESISRYFKSPRYNYPDLPLDDVWFLLGDIFKFSRIAPFNHIIRMWEKKYALGSFMHDPDRPKKKYSRWKFISSIGYASFKNLWRRTFEIASSLTPVSHVSVKDEALPPRKYLEDKVRTVIGSPIGQYILSTVWNYWPNHNFRWETTPVKVGMPLNGYWFSRMYAKHARCQIHVAGDFSEFDSTVDHQIQRLIAAVRKRGYEHHRDYDRICKLIDINYDQVNSQLLNTTSTGDIYRKGTGMTTGHSSTSMDNSAACVILYLMAWKDLTGLSAKEFKFYNELSVFGDDHVLSTLQTRPVMWKFSNIQQSMAKFGVTLRVEAEGSLSKIPFLSKFVRRPTPSDMDDLRLAGVAGHNGWVVYHDKSRLVGKLVSKVKSMAPEYRLKRLLSYLSLTAHHPDIYDQIAGIIKRTNTFSRIVKAKQITVPSYQKVLQDWYSSAAVTPHAEMEEADVSLNPDNAWVQYGQVGPLDSLLGSLALLPDLINPTVFNFGYLRTFQARCAPICSWPIELIRRANSTLGYAEVAAIVRRSPYDVLDATIESDNSETSDSSLMLRHWIFVTYHHLTKGRRKTGTLTEIHRKVANFQFLVNCKFQSDINRWSFPILDLLVITALGLVHSPLDFGFVMKFEVPDLADFFNRLSFFLFQRFWTALPPNYADVIRLVRDARTRVPITVEAPTGSGKSTAFIKACADNLGHKFKKVVVIEPRSAIVKTTVPYCQQALGMDCTGSTVGMHPDPEAKVVYCTGTEFLLHQSWWGTENLVILDEAHITEATYLLVHEILKGLAQTQVLFLTATPSPNLLARSTHIPLNTARIWQVNKRAEVHEGPRTVHEFKQHYMEEVQAILKEQPSSSKALVFFNTVAECLAAVELIGSRAAVLSSGVNPLAISSYSVICTTSVADVGLTLPDVNLVITSDIGFLVRQEKEKVVPMHTRLSHDQIEQRCGRTGRTSHGQALILRYPKVIVNQDFSSLEDPSTILTLLASGAPVSVLSSYCRGGIMRLLGLDQEQGPAAEDLREEALRQLDKYTHNLGALVRERVSAMEMSTNDGSVPSFIDTARMGLLRESTRVSTLSLLGSVLDISASLAKRMFSGGSPPPELDALIREQSAPLLGNIKAELPFPDPDLGEWGFT</sequence>
<feature type="domain" description="Helicase ATP-binding" evidence="14">
    <location>
        <begin position="1060"/>
        <end position="1211"/>
    </location>
</feature>
<dbReference type="PROSITE" id="PS50507">
    <property type="entry name" value="RDRP_SSRNA_POS"/>
    <property type="match status" value="1"/>
</dbReference>
<dbReference type="InterPro" id="IPR001650">
    <property type="entry name" value="Helicase_C-like"/>
</dbReference>
<dbReference type="InterPro" id="IPR043128">
    <property type="entry name" value="Rev_trsase/Diguanyl_cyclase"/>
</dbReference>
<dbReference type="GeneID" id="41700747"/>
<feature type="transmembrane region" description="Helical" evidence="12">
    <location>
        <begin position="6"/>
        <end position="25"/>
    </location>
</feature>
<dbReference type="Pfam" id="PF00680">
    <property type="entry name" value="RdRP_1"/>
    <property type="match status" value="1"/>
</dbReference>
<dbReference type="Gene3D" id="3.40.50.300">
    <property type="entry name" value="P-loop containing nucleotide triphosphate hydrolases"/>
    <property type="match status" value="2"/>
</dbReference>
<feature type="transmembrane region" description="Helical" evidence="12">
    <location>
        <begin position="176"/>
        <end position="196"/>
    </location>
</feature>
<keyword evidence="9" id="KW-0067">ATP-binding</keyword>
<feature type="transmembrane region" description="Helical" evidence="12">
    <location>
        <begin position="32"/>
        <end position="54"/>
    </location>
</feature>
<evidence type="ECO:0000256" key="6">
    <source>
        <dbReference type="ARBA" id="ARBA00022741"/>
    </source>
</evidence>
<dbReference type="GO" id="GO:0039694">
    <property type="term" value="P:viral RNA genome replication"/>
    <property type="evidence" value="ECO:0007669"/>
    <property type="project" value="InterPro"/>
</dbReference>
<evidence type="ECO:0000256" key="11">
    <source>
        <dbReference type="ARBA" id="ARBA00022953"/>
    </source>
</evidence>
<reference evidence="15 16" key="1">
    <citation type="journal article" date="2017" name="PLoS ONE">
        <title>The alkalophilic fungus Sodiomyces alkalinus hosts beta- and gammapartitiviruses together with a new fusarivirus.</title>
        <authorList>
            <person name="Hrabakova L."/>
            <person name="Grum-Grzhimaylo A.A."/>
            <person name="Koloniuk I."/>
            <person name="Debets A.J.M."/>
            <person name="Sarkisova T."/>
            <person name="Petrzik K."/>
        </authorList>
    </citation>
    <scope>NUCLEOTIDE SEQUENCE [LARGE SCALE GENOMIC DNA]</scope>
</reference>
<dbReference type="SMART" id="SM00487">
    <property type="entry name" value="DEXDc"/>
    <property type="match status" value="1"/>
</dbReference>
<keyword evidence="4" id="KW-0808">Transferase</keyword>
<feature type="domain" description="RdRp catalytic" evidence="13">
    <location>
        <begin position="571"/>
        <end position="700"/>
    </location>
</feature>
<feature type="transmembrane region" description="Helical" evidence="12">
    <location>
        <begin position="60"/>
        <end position="80"/>
    </location>
</feature>
<comment type="subcellular location">
    <subcellularLocation>
        <location evidence="2">Host cell</location>
    </subcellularLocation>
    <subcellularLocation>
        <location evidence="1">Virion</location>
    </subcellularLocation>
</comment>
<keyword evidence="12" id="KW-0812">Transmembrane</keyword>
<evidence type="ECO:0000256" key="10">
    <source>
        <dbReference type="ARBA" id="ARBA00022844"/>
    </source>
</evidence>
<dbReference type="InterPro" id="IPR043502">
    <property type="entry name" value="DNA/RNA_pol_sf"/>
</dbReference>
<evidence type="ECO:0000256" key="9">
    <source>
        <dbReference type="ARBA" id="ARBA00022840"/>
    </source>
</evidence>
<evidence type="ECO:0000256" key="1">
    <source>
        <dbReference type="ARBA" id="ARBA00004328"/>
    </source>
</evidence>
<dbReference type="InterPro" id="IPR007094">
    <property type="entry name" value="RNA-dir_pol_PSvirus"/>
</dbReference>
<dbReference type="PROSITE" id="PS51192">
    <property type="entry name" value="HELICASE_ATP_BIND_1"/>
    <property type="match status" value="1"/>
</dbReference>
<protein>
    <submittedName>
        <fullName evidence="15">RNA-dependent RNA polymerase</fullName>
    </submittedName>
</protein>
<evidence type="ECO:0000256" key="5">
    <source>
        <dbReference type="ARBA" id="ARBA00022695"/>
    </source>
</evidence>
<dbReference type="GO" id="GO:0006351">
    <property type="term" value="P:DNA-templated transcription"/>
    <property type="evidence" value="ECO:0007669"/>
    <property type="project" value="InterPro"/>
</dbReference>